<dbReference type="GO" id="GO:0008800">
    <property type="term" value="F:beta-lactamase activity"/>
    <property type="evidence" value="ECO:0007669"/>
    <property type="project" value="InterPro"/>
</dbReference>
<evidence type="ECO:0000256" key="1">
    <source>
        <dbReference type="ARBA" id="ARBA00018879"/>
    </source>
</evidence>
<feature type="domain" description="Beta-lactamase class A catalytic" evidence="3">
    <location>
        <begin position="78"/>
        <end position="288"/>
    </location>
</feature>
<dbReference type="Pfam" id="PF13354">
    <property type="entry name" value="Beta-lactamase2"/>
    <property type="match status" value="1"/>
</dbReference>
<dbReference type="Proteomes" id="UP000324678">
    <property type="component" value="Chromosome"/>
</dbReference>
<dbReference type="GO" id="GO:0046677">
    <property type="term" value="P:response to antibiotic"/>
    <property type="evidence" value="ECO:0007669"/>
    <property type="project" value="InterPro"/>
</dbReference>
<dbReference type="InterPro" id="IPR012338">
    <property type="entry name" value="Beta-lactam/transpept-like"/>
</dbReference>
<sequence>MTTRSQHPASAQPSLSRRSLLALGGLTAAGAVVAAGGAGTAWAETTAPSTTLLGTTGALRRLERETSVTIGVTAVVHGTERVFRYRGGDRFPMCSLFKVLAAGALVRARGYDDGYWTRAIPYTDADIVRDSIVLATKQPQQATPGELADAALRFSDNTAGNLLMRELGGPAAITAFAAELGATATRLDRWEPDLNAAIPGDLRDTSTPDDIARMYEALLLDDAAGVLASSRLREWMLRNATSGTRMRAGLTPPYELADKTGGGDYGVVNDAGVLWRPGRTPLTLAIMTRADRADAVRNDDVVARATRIVLGDRVLGG</sequence>
<name>A0A5C1YAA7_9MICO</name>
<dbReference type="AlphaFoldDB" id="A0A5C1YAA7"/>
<evidence type="ECO:0000313" key="4">
    <source>
        <dbReference type="EMBL" id="QEO13133.1"/>
    </source>
</evidence>
<reference evidence="4 5" key="1">
    <citation type="submission" date="2019-09" db="EMBL/GenBank/DDBJ databases">
        <title>Genome sequencing of strain KACC 19306.</title>
        <authorList>
            <person name="Heo J."/>
            <person name="Kim S.-J."/>
            <person name="Kim J.-S."/>
            <person name="Hong S.-B."/>
            <person name="Kwon S.-W."/>
        </authorList>
    </citation>
    <scope>NUCLEOTIDE SEQUENCE [LARGE SCALE GENOMIC DNA]</scope>
    <source>
        <strain evidence="4 5">KACC 19306</strain>
    </source>
</reference>
<dbReference type="EMBL" id="CP043505">
    <property type="protein sequence ID" value="QEO13133.1"/>
    <property type="molecule type" value="Genomic_DNA"/>
</dbReference>
<protein>
    <recommendedName>
        <fullName evidence="1">Beta-lactamase</fullName>
    </recommendedName>
    <alternativeName>
        <fullName evidence="2">Penicillinase</fullName>
    </alternativeName>
</protein>
<dbReference type="KEGG" id="ail:FLP10_00920"/>
<accession>A0A5C1YAA7</accession>
<dbReference type="PANTHER" id="PTHR35333:SF3">
    <property type="entry name" value="BETA-LACTAMASE-TYPE TRANSPEPTIDASE FOLD CONTAINING PROTEIN"/>
    <property type="match status" value="1"/>
</dbReference>
<dbReference type="InterPro" id="IPR006311">
    <property type="entry name" value="TAT_signal"/>
</dbReference>
<dbReference type="InterPro" id="IPR000871">
    <property type="entry name" value="Beta-lactam_class-A"/>
</dbReference>
<evidence type="ECO:0000313" key="5">
    <source>
        <dbReference type="Proteomes" id="UP000324678"/>
    </source>
</evidence>
<dbReference type="PROSITE" id="PS51318">
    <property type="entry name" value="TAT"/>
    <property type="match status" value="1"/>
</dbReference>
<dbReference type="Gene3D" id="3.40.710.10">
    <property type="entry name" value="DD-peptidase/beta-lactamase superfamily"/>
    <property type="match status" value="1"/>
</dbReference>
<evidence type="ECO:0000256" key="2">
    <source>
        <dbReference type="ARBA" id="ARBA00030171"/>
    </source>
</evidence>
<proteinExistence type="predicted"/>
<dbReference type="NCBIfam" id="NF033103">
    <property type="entry name" value="bla_class_A"/>
    <property type="match status" value="1"/>
</dbReference>
<dbReference type="OrthoDB" id="9784149at2"/>
<dbReference type="GO" id="GO:0030655">
    <property type="term" value="P:beta-lactam antibiotic catabolic process"/>
    <property type="evidence" value="ECO:0007669"/>
    <property type="project" value="InterPro"/>
</dbReference>
<gene>
    <name evidence="4" type="primary">bla</name>
    <name evidence="4" type="ORF">FLP10_00920</name>
</gene>
<dbReference type="RefSeq" id="WP_149159157.1">
    <property type="nucleotide sequence ID" value="NZ_CP043505.1"/>
</dbReference>
<dbReference type="PRINTS" id="PR00118">
    <property type="entry name" value="BLACTAMASEA"/>
</dbReference>
<dbReference type="PANTHER" id="PTHR35333">
    <property type="entry name" value="BETA-LACTAMASE"/>
    <property type="match status" value="1"/>
</dbReference>
<keyword evidence="5" id="KW-1185">Reference proteome</keyword>
<dbReference type="SUPFAM" id="SSF56601">
    <property type="entry name" value="beta-lactamase/transpeptidase-like"/>
    <property type="match status" value="1"/>
</dbReference>
<evidence type="ECO:0000259" key="3">
    <source>
        <dbReference type="Pfam" id="PF13354"/>
    </source>
</evidence>
<dbReference type="InterPro" id="IPR045155">
    <property type="entry name" value="Beta-lactam_cat"/>
</dbReference>
<organism evidence="4 5">
    <name type="scientific">Agromyces intestinalis</name>
    <dbReference type="NCBI Taxonomy" id="2592652"/>
    <lineage>
        <taxon>Bacteria</taxon>
        <taxon>Bacillati</taxon>
        <taxon>Actinomycetota</taxon>
        <taxon>Actinomycetes</taxon>
        <taxon>Micrococcales</taxon>
        <taxon>Microbacteriaceae</taxon>
        <taxon>Agromyces</taxon>
    </lineage>
</organism>